<evidence type="ECO:0000256" key="7">
    <source>
        <dbReference type="PROSITE-ProRule" id="PRU01087"/>
    </source>
</evidence>
<comment type="caution">
    <text evidence="11">The sequence shown here is derived from an EMBL/GenBank/DDBJ whole genome shotgun (WGS) entry which is preliminary data.</text>
</comment>
<accession>A0AAE1CQX1</accession>
<feature type="transmembrane region" description="Helical" evidence="9">
    <location>
        <begin position="224"/>
        <end position="241"/>
    </location>
</feature>
<organism evidence="11 12">
    <name type="scientific">Elysia crispata</name>
    <name type="common">lettuce slug</name>
    <dbReference type="NCBI Taxonomy" id="231223"/>
    <lineage>
        <taxon>Eukaryota</taxon>
        <taxon>Metazoa</taxon>
        <taxon>Spiralia</taxon>
        <taxon>Lophotrochozoa</taxon>
        <taxon>Mollusca</taxon>
        <taxon>Gastropoda</taxon>
        <taxon>Heterobranchia</taxon>
        <taxon>Euthyneura</taxon>
        <taxon>Panpulmonata</taxon>
        <taxon>Sacoglossa</taxon>
        <taxon>Placobranchoidea</taxon>
        <taxon>Plakobranchidae</taxon>
        <taxon>Elysia</taxon>
    </lineage>
</organism>
<evidence type="ECO:0000256" key="6">
    <source>
        <dbReference type="ARBA" id="ARBA00034760"/>
    </source>
</evidence>
<feature type="region of interest" description="Disordered" evidence="8">
    <location>
        <begin position="382"/>
        <end position="419"/>
    </location>
</feature>
<feature type="transmembrane region" description="Helical" evidence="9">
    <location>
        <begin position="141"/>
        <end position="161"/>
    </location>
</feature>
<evidence type="ECO:0000259" key="10">
    <source>
        <dbReference type="PROSITE" id="PS51751"/>
    </source>
</evidence>
<comment type="subcellular location">
    <subcellularLocation>
        <location evidence="1">Endomembrane system</location>
        <topology evidence="1">Multi-pass membrane protein</topology>
    </subcellularLocation>
</comment>
<dbReference type="PANTHER" id="PTHR14568:SF8">
    <property type="entry name" value="EXPERA DOMAIN-CONTAINING PROTEIN"/>
    <property type="match status" value="1"/>
</dbReference>
<dbReference type="Proteomes" id="UP001283361">
    <property type="component" value="Unassembled WGS sequence"/>
</dbReference>
<feature type="transmembrane region" description="Helical" evidence="9">
    <location>
        <begin position="118"/>
        <end position="135"/>
    </location>
</feature>
<dbReference type="PANTHER" id="PTHR14568">
    <property type="entry name" value="TRANSMEMBRANE SUPERFAMILY 6 MEMBER 1/2"/>
    <property type="match status" value="1"/>
</dbReference>
<feature type="transmembrane region" description="Helical" evidence="9">
    <location>
        <begin position="274"/>
        <end position="293"/>
    </location>
</feature>
<dbReference type="AlphaFoldDB" id="A0AAE1CQX1"/>
<keyword evidence="2 7" id="KW-0812">Transmembrane</keyword>
<dbReference type="CDD" id="cd21106">
    <property type="entry name" value="TM6SF1-like"/>
    <property type="match status" value="1"/>
</dbReference>
<evidence type="ECO:0000256" key="8">
    <source>
        <dbReference type="SAM" id="MobiDB-lite"/>
    </source>
</evidence>
<evidence type="ECO:0000313" key="12">
    <source>
        <dbReference type="Proteomes" id="UP001283361"/>
    </source>
</evidence>
<dbReference type="PROSITE" id="PS51751">
    <property type="entry name" value="EXPERA"/>
    <property type="match status" value="1"/>
</dbReference>
<feature type="transmembrane region" description="Helical" evidence="9">
    <location>
        <begin position="299"/>
        <end position="325"/>
    </location>
</feature>
<dbReference type="InterPro" id="IPR059044">
    <property type="entry name" value="TM_Tm6sf1/2"/>
</dbReference>
<keyword evidence="12" id="KW-1185">Reference proteome</keyword>
<dbReference type="GO" id="GO:0012505">
    <property type="term" value="C:endomembrane system"/>
    <property type="evidence" value="ECO:0007669"/>
    <property type="project" value="UniProtKB-SubCell"/>
</dbReference>
<keyword evidence="5 7" id="KW-0472">Membrane</keyword>
<feature type="transmembrane region" description="Helical" evidence="9">
    <location>
        <begin position="33"/>
        <end position="53"/>
    </location>
</feature>
<dbReference type="Pfam" id="PF26083">
    <property type="entry name" value="TM_Tm6sf2"/>
    <property type="match status" value="1"/>
</dbReference>
<feature type="domain" description="EXPERA" evidence="10">
    <location>
        <begin position="222"/>
        <end position="358"/>
    </location>
</feature>
<evidence type="ECO:0000256" key="9">
    <source>
        <dbReference type="SAM" id="Phobius"/>
    </source>
</evidence>
<evidence type="ECO:0000256" key="3">
    <source>
        <dbReference type="ARBA" id="ARBA00022737"/>
    </source>
</evidence>
<gene>
    <name evidence="11" type="ORF">RRG08_005501</name>
</gene>
<protein>
    <recommendedName>
        <fullName evidence="10">EXPERA domain-containing protein</fullName>
    </recommendedName>
</protein>
<keyword evidence="3" id="KW-0677">Repeat</keyword>
<feature type="transmembrane region" description="Helical" evidence="9">
    <location>
        <begin position="6"/>
        <end position="26"/>
    </location>
</feature>
<sequence>MPLTSAAVVFMTSLMALPMSYILNSISHMKNQLLILVSGLFALCVISLIPWLILRQRLQKVNPIYYVLGLLAYSSVMSLIIALENDGLIAEFMGTYLREGEPYLKTAHGTMISYWDGIAHYAMYLMMLAAVSWNQTFHDVGLYWVGSYGYSKLVLVVAAMIGKDGIRWPFLLTIPFVIICALMCANFIDEKFKEMQHIQSDLDEELQKNKAMITTSIWGRPRDLLLFIYFIFAIIVTTIRFSGAMQSNFYLATLYRESVEPYLTDPSFYSKSQLMVQAFYFIPYYLVNIYALLNPGQSWFPASCIIFAGAAAQAQFSLIGSSFHYRTPYLHRVPQTLLARCLFWFVNGLQFLVPQLVANSCLSDSSQHLQCATSSLSTTSTASQSTRANNNGSLEGLGVGSRRGSSTNSQGVGRVMKYE</sequence>
<evidence type="ECO:0000313" key="11">
    <source>
        <dbReference type="EMBL" id="KAK3729129.1"/>
    </source>
</evidence>
<comment type="similarity">
    <text evidence="6">Belongs to the TM6SF family.</text>
</comment>
<dbReference type="InterPro" id="IPR033118">
    <property type="entry name" value="EXPERA"/>
</dbReference>
<feature type="transmembrane region" description="Helical" evidence="9">
    <location>
        <begin position="337"/>
        <end position="357"/>
    </location>
</feature>
<dbReference type="EMBL" id="JAWDGP010007160">
    <property type="protein sequence ID" value="KAK3729129.1"/>
    <property type="molecule type" value="Genomic_DNA"/>
</dbReference>
<dbReference type="InterPro" id="IPR047195">
    <property type="entry name" value="TM6SF1-like"/>
</dbReference>
<evidence type="ECO:0000256" key="5">
    <source>
        <dbReference type="ARBA" id="ARBA00023136"/>
    </source>
</evidence>
<evidence type="ECO:0000256" key="4">
    <source>
        <dbReference type="ARBA" id="ARBA00022989"/>
    </source>
</evidence>
<evidence type="ECO:0000256" key="2">
    <source>
        <dbReference type="ARBA" id="ARBA00022692"/>
    </source>
</evidence>
<dbReference type="GO" id="GO:0016020">
    <property type="term" value="C:membrane"/>
    <property type="evidence" value="ECO:0007669"/>
    <property type="project" value="UniProtKB-UniRule"/>
</dbReference>
<feature type="transmembrane region" description="Helical" evidence="9">
    <location>
        <begin position="65"/>
        <end position="83"/>
    </location>
</feature>
<keyword evidence="4 7" id="KW-1133">Transmembrane helix</keyword>
<reference evidence="11" key="1">
    <citation type="journal article" date="2023" name="G3 (Bethesda)">
        <title>A reference genome for the long-term kleptoplast-retaining sea slug Elysia crispata morphotype clarki.</title>
        <authorList>
            <person name="Eastman K.E."/>
            <person name="Pendleton A.L."/>
            <person name="Shaikh M.A."/>
            <person name="Suttiyut T."/>
            <person name="Ogas R."/>
            <person name="Tomko P."/>
            <person name="Gavelis G."/>
            <person name="Widhalm J.R."/>
            <person name="Wisecaver J.H."/>
        </authorList>
    </citation>
    <scope>NUCLEOTIDE SEQUENCE</scope>
    <source>
        <strain evidence="11">ECLA1</strain>
    </source>
</reference>
<evidence type="ECO:0000256" key="1">
    <source>
        <dbReference type="ARBA" id="ARBA00004127"/>
    </source>
</evidence>
<name>A0AAE1CQX1_9GAST</name>
<proteinExistence type="inferred from homology"/>
<feature type="transmembrane region" description="Helical" evidence="9">
    <location>
        <begin position="168"/>
        <end position="188"/>
    </location>
</feature>